<dbReference type="Pfam" id="PF00961">
    <property type="entry name" value="LAGLIDADG_1"/>
    <property type="match status" value="2"/>
</dbReference>
<feature type="domain" description="Homing endonuclease LAGLIDADG" evidence="1">
    <location>
        <begin position="214"/>
        <end position="306"/>
    </location>
</feature>
<dbReference type="EMBL" id="KJ806272">
    <property type="protein sequence ID" value="AIK29183.1"/>
    <property type="molecule type" value="Genomic_DNA"/>
</dbReference>
<feature type="domain" description="Homing endonuclease LAGLIDADG" evidence="1">
    <location>
        <begin position="69"/>
        <end position="162"/>
    </location>
</feature>
<dbReference type="AlphaFoldDB" id="A0A076VF66"/>
<dbReference type="GO" id="GO:0004519">
    <property type="term" value="F:endonuclease activity"/>
    <property type="evidence" value="ECO:0007669"/>
    <property type="project" value="UniProtKB-KW"/>
</dbReference>
<dbReference type="GO" id="GO:0005739">
    <property type="term" value="C:mitochondrion"/>
    <property type="evidence" value="ECO:0007669"/>
    <property type="project" value="UniProtKB-ARBA"/>
</dbReference>
<dbReference type="InterPro" id="IPR027434">
    <property type="entry name" value="Homing_endonucl"/>
</dbReference>
<keyword evidence="2" id="KW-0378">Hydrolase</keyword>
<geneLocation type="mitochondrion" evidence="2"/>
<dbReference type="InterPro" id="IPR051289">
    <property type="entry name" value="LAGLIDADG_Endonuclease"/>
</dbReference>
<dbReference type="RefSeq" id="YP_009054695.1">
    <property type="nucleotide sequence ID" value="NC_024762.1"/>
</dbReference>
<sequence length="334" mass="39163">MFFLNGQSAREGSTLLVQKEQNRCFLQNQVFAWFCTNQSSPKLALNLRQMPSLQRLNVGHPDNFINWFCGLIDGDGNFYFTQSQKGSWTFVFKVSQPNYNLKLLTYLKKKLKCGSVKKAGKKASQYYIKNPEVLFYYLLPKFPAHAFLTRKKAWQFSCFQKALDIYMQGKTNKISVHERNLFLKNLQQQSKEVPLDFKVQHPNKCKNYPSLGWLIGFTEAEGSFYLNLKKEKCLVHGVSWGQKDEKELLEAIRFKLNIQVKVSLSKKNQFFWYKLSTTSIQTIEKLVPLFEKKIKGIKAVEVRKWARSFRKDRGNYEALKKLQYNLRQAKKHTS</sequence>
<dbReference type="GeneID" id="20160330"/>
<protein>
    <submittedName>
        <fullName evidence="2">Hypothetical homing endonuclease</fullName>
    </submittedName>
</protein>
<keyword evidence="2" id="KW-0496">Mitochondrion</keyword>
<gene>
    <name evidence="2" type="primary">cob</name>
    <name evidence="2" type="ORF">EP29_g09</name>
</gene>
<dbReference type="PANTHER" id="PTHR36181:SF2">
    <property type="entry name" value="INTRON-ENCODED ENDONUCLEASE AI3-RELATED"/>
    <property type="match status" value="1"/>
</dbReference>
<keyword evidence="2" id="KW-0540">Nuclease</keyword>
<proteinExistence type="predicted"/>
<dbReference type="Gene3D" id="3.10.28.10">
    <property type="entry name" value="Homing endonucleases"/>
    <property type="match status" value="2"/>
</dbReference>
<name>A0A076VF66_9CHLO</name>
<accession>A0A076VF66</accession>
<keyword evidence="2" id="KW-0255">Endonuclease</keyword>
<organism evidence="2">
    <name type="scientific">Ourococcus multisporus</name>
    <dbReference type="NCBI Taxonomy" id="132186"/>
    <lineage>
        <taxon>Eukaryota</taxon>
        <taxon>Viridiplantae</taxon>
        <taxon>Chlorophyta</taxon>
        <taxon>core chlorophytes</taxon>
        <taxon>Chlorophyceae</taxon>
        <taxon>CS clade</taxon>
        <taxon>Sphaeropleales</taxon>
        <taxon>Selenastraceae</taxon>
        <taxon>Ourococcus</taxon>
    </lineage>
</organism>
<dbReference type="InterPro" id="IPR004860">
    <property type="entry name" value="LAGLIDADG_dom"/>
</dbReference>
<reference evidence="2" key="1">
    <citation type="journal article" date="2014" name="Genome Biol. Evol.">
        <title>Gene arrangement convergence, diverse intron content, and genetic code modifications in mitochondrial genomes of Sphaeropleales (Chlorophyta).</title>
        <authorList>
            <person name="Fucikova K."/>
            <person name="Lewis P.O."/>
            <person name="Gonzalez-Halphen D."/>
            <person name="Lewis L.A."/>
        </authorList>
    </citation>
    <scope>NUCLEOTIDE SEQUENCE</scope>
    <source>
        <strain evidence="2">UTEX 1240</strain>
    </source>
</reference>
<evidence type="ECO:0000313" key="2">
    <source>
        <dbReference type="EMBL" id="AIK29183.1"/>
    </source>
</evidence>
<dbReference type="PANTHER" id="PTHR36181">
    <property type="entry name" value="INTRON-ENCODED ENDONUCLEASE AI3-RELATED"/>
    <property type="match status" value="1"/>
</dbReference>
<dbReference type="SUPFAM" id="SSF55608">
    <property type="entry name" value="Homing endonucleases"/>
    <property type="match status" value="2"/>
</dbReference>
<evidence type="ECO:0000259" key="1">
    <source>
        <dbReference type="Pfam" id="PF00961"/>
    </source>
</evidence>